<evidence type="ECO:0000313" key="2">
    <source>
        <dbReference type="Proteomes" id="UP000886523"/>
    </source>
</evidence>
<dbReference type="Proteomes" id="UP000886523">
    <property type="component" value="Unassembled WGS sequence"/>
</dbReference>
<protein>
    <submittedName>
        <fullName evidence="1">Uncharacterized protein</fullName>
    </submittedName>
</protein>
<name>A0A9P6B192_9AGAM</name>
<evidence type="ECO:0000313" key="1">
    <source>
        <dbReference type="EMBL" id="KAF9515607.1"/>
    </source>
</evidence>
<gene>
    <name evidence="1" type="ORF">BS47DRAFT_770706</name>
</gene>
<reference evidence="1" key="1">
    <citation type="journal article" date="2020" name="Nat. Commun.">
        <title>Large-scale genome sequencing of mycorrhizal fungi provides insights into the early evolution of symbiotic traits.</title>
        <authorList>
            <person name="Miyauchi S."/>
            <person name="Kiss E."/>
            <person name="Kuo A."/>
            <person name="Drula E."/>
            <person name="Kohler A."/>
            <person name="Sanchez-Garcia M."/>
            <person name="Morin E."/>
            <person name="Andreopoulos B."/>
            <person name="Barry K.W."/>
            <person name="Bonito G."/>
            <person name="Buee M."/>
            <person name="Carver A."/>
            <person name="Chen C."/>
            <person name="Cichocki N."/>
            <person name="Clum A."/>
            <person name="Culley D."/>
            <person name="Crous P.W."/>
            <person name="Fauchery L."/>
            <person name="Girlanda M."/>
            <person name="Hayes R.D."/>
            <person name="Keri Z."/>
            <person name="LaButti K."/>
            <person name="Lipzen A."/>
            <person name="Lombard V."/>
            <person name="Magnuson J."/>
            <person name="Maillard F."/>
            <person name="Murat C."/>
            <person name="Nolan M."/>
            <person name="Ohm R.A."/>
            <person name="Pangilinan J."/>
            <person name="Pereira M.F."/>
            <person name="Perotto S."/>
            <person name="Peter M."/>
            <person name="Pfister S."/>
            <person name="Riley R."/>
            <person name="Sitrit Y."/>
            <person name="Stielow J.B."/>
            <person name="Szollosi G."/>
            <person name="Zifcakova L."/>
            <person name="Stursova M."/>
            <person name="Spatafora J.W."/>
            <person name="Tedersoo L."/>
            <person name="Vaario L.M."/>
            <person name="Yamada A."/>
            <person name="Yan M."/>
            <person name="Wang P."/>
            <person name="Xu J."/>
            <person name="Bruns T."/>
            <person name="Baldrian P."/>
            <person name="Vilgalys R."/>
            <person name="Dunand C."/>
            <person name="Henrissat B."/>
            <person name="Grigoriev I.V."/>
            <person name="Hibbett D."/>
            <person name="Nagy L.G."/>
            <person name="Martin F.M."/>
        </authorList>
    </citation>
    <scope>NUCLEOTIDE SEQUENCE</scope>
    <source>
        <strain evidence="1">UP504</strain>
    </source>
</reference>
<comment type="caution">
    <text evidence="1">The sequence shown here is derived from an EMBL/GenBank/DDBJ whole genome shotgun (WGS) entry which is preliminary data.</text>
</comment>
<sequence>MTCIYAYSFASGWTHTDSGLYTESIGTHFIPCISQYVEYLNKGNLSNDNDLRGILRLAAQLISFQAELEEMIRLDILSALLKVFRYERHLTRESLELLGYYSYDFALIIPCLEDIS</sequence>
<dbReference type="AlphaFoldDB" id="A0A9P6B192"/>
<organism evidence="1 2">
    <name type="scientific">Hydnum rufescens UP504</name>
    <dbReference type="NCBI Taxonomy" id="1448309"/>
    <lineage>
        <taxon>Eukaryota</taxon>
        <taxon>Fungi</taxon>
        <taxon>Dikarya</taxon>
        <taxon>Basidiomycota</taxon>
        <taxon>Agaricomycotina</taxon>
        <taxon>Agaricomycetes</taxon>
        <taxon>Cantharellales</taxon>
        <taxon>Hydnaceae</taxon>
        <taxon>Hydnum</taxon>
    </lineage>
</organism>
<proteinExistence type="predicted"/>
<dbReference type="EMBL" id="MU128948">
    <property type="protein sequence ID" value="KAF9515607.1"/>
    <property type="molecule type" value="Genomic_DNA"/>
</dbReference>
<accession>A0A9P6B192</accession>
<keyword evidence="2" id="KW-1185">Reference proteome</keyword>